<evidence type="ECO:0000256" key="1">
    <source>
        <dbReference type="SAM" id="Phobius"/>
    </source>
</evidence>
<dbReference type="Gene3D" id="1.10.3730.20">
    <property type="match status" value="1"/>
</dbReference>
<comment type="caution">
    <text evidence="3">The sequence shown here is derived from an EMBL/GenBank/DDBJ whole genome shotgun (WGS) entry which is preliminary data.</text>
</comment>
<reference evidence="4" key="1">
    <citation type="submission" date="2016-04" db="EMBL/GenBank/DDBJ databases">
        <title>Draft genome sequence of Paludibacter jiangxiensis strain NM7.</title>
        <authorList>
            <person name="Qiu Y."/>
            <person name="Matsuura N."/>
            <person name="Ohashi A."/>
            <person name="Tourlousse M.D."/>
            <person name="Sekiguchi Y."/>
        </authorList>
    </citation>
    <scope>NUCLEOTIDE SEQUENCE [LARGE SCALE GENOMIC DNA]</scope>
    <source>
        <strain evidence="4">NM7</strain>
    </source>
</reference>
<feature type="transmembrane region" description="Helical" evidence="1">
    <location>
        <begin position="223"/>
        <end position="242"/>
    </location>
</feature>
<keyword evidence="1" id="KW-0812">Transmembrane</keyword>
<dbReference type="AlphaFoldDB" id="A0A161LF29"/>
<dbReference type="PANTHER" id="PTHR22911">
    <property type="entry name" value="ACYL-MALONYL CONDENSING ENZYME-RELATED"/>
    <property type="match status" value="1"/>
</dbReference>
<feature type="transmembrane region" description="Helical" evidence="1">
    <location>
        <begin position="159"/>
        <end position="176"/>
    </location>
</feature>
<feature type="transmembrane region" description="Helical" evidence="1">
    <location>
        <begin position="29"/>
        <end position="54"/>
    </location>
</feature>
<keyword evidence="1" id="KW-1133">Transmembrane helix</keyword>
<feature type="transmembrane region" description="Helical" evidence="1">
    <location>
        <begin position="128"/>
        <end position="147"/>
    </location>
</feature>
<organism evidence="3 4">
    <name type="scientific">Paludibacter jiangxiensis</name>
    <dbReference type="NCBI Taxonomy" id="681398"/>
    <lineage>
        <taxon>Bacteria</taxon>
        <taxon>Pseudomonadati</taxon>
        <taxon>Bacteroidota</taxon>
        <taxon>Bacteroidia</taxon>
        <taxon>Bacteroidales</taxon>
        <taxon>Paludibacteraceae</taxon>
        <taxon>Paludibacter</taxon>
    </lineage>
</organism>
<keyword evidence="1" id="KW-0472">Membrane</keyword>
<dbReference type="Proteomes" id="UP000076586">
    <property type="component" value="Unassembled WGS sequence"/>
</dbReference>
<dbReference type="GO" id="GO:0016020">
    <property type="term" value="C:membrane"/>
    <property type="evidence" value="ECO:0007669"/>
    <property type="project" value="InterPro"/>
</dbReference>
<dbReference type="SUPFAM" id="SSF103481">
    <property type="entry name" value="Multidrug resistance efflux transporter EmrE"/>
    <property type="match status" value="2"/>
</dbReference>
<evidence type="ECO:0000313" key="3">
    <source>
        <dbReference type="EMBL" id="GAT63087.1"/>
    </source>
</evidence>
<dbReference type="RefSeq" id="WP_068703949.1">
    <property type="nucleotide sequence ID" value="NZ_BDCR01000003.1"/>
</dbReference>
<reference evidence="4" key="2">
    <citation type="journal article" date="2017" name="Genome Announc.">
        <title>Draft genome sequence of Paludibacter jiangxiensis NM7(T), a propionate-producing fermentative bacterium.</title>
        <authorList>
            <person name="Qiu Y.-L."/>
            <person name="Tourlousse D.M."/>
            <person name="Matsuura N."/>
            <person name="Ohashi A."/>
            <person name="Sekiguchi Y."/>
        </authorList>
    </citation>
    <scope>NUCLEOTIDE SEQUENCE [LARGE SCALE GENOMIC DNA]</scope>
    <source>
        <strain evidence="4">NM7</strain>
    </source>
</reference>
<name>A0A161LF29_9BACT</name>
<keyword evidence="4" id="KW-1185">Reference proteome</keyword>
<feature type="transmembrane region" description="Helical" evidence="1">
    <location>
        <begin position="279"/>
        <end position="297"/>
    </location>
</feature>
<dbReference type="InterPro" id="IPR000620">
    <property type="entry name" value="EamA_dom"/>
</dbReference>
<feature type="transmembrane region" description="Helical" evidence="1">
    <location>
        <begin position="191"/>
        <end position="211"/>
    </location>
</feature>
<dbReference type="PANTHER" id="PTHR22911:SF137">
    <property type="entry name" value="SOLUTE CARRIER FAMILY 35 MEMBER G2-RELATED"/>
    <property type="match status" value="1"/>
</dbReference>
<accession>A0A161LF29</accession>
<feature type="transmembrane region" description="Helical" evidence="1">
    <location>
        <begin position="74"/>
        <end position="94"/>
    </location>
</feature>
<dbReference type="Pfam" id="PF00892">
    <property type="entry name" value="EamA"/>
    <property type="match status" value="2"/>
</dbReference>
<sequence>MWLLLGALSALLLGIYDVAKKVSLQKNAVIPVLFSSIVISCLILSPLPVLSHYLPDTMKGTLLYVPPMDGRAHFYILLKSLLVLSSWLFGYFAMKHLPITIVTPIEATRPLWTLLGALVIFSERLSPYQWIGVSVTLISFYLFSMVGKKEGVVFHNNKWVFFIILAALTGAASGLYDKFLMREFNRVGVQVYYLFYQAIIMGIITLFLWYPKRKTSTPFQWRYSIIGISVFLTLADFVYFFALSDPDAMISLLSTVRRAGVVVSFSIGAFVFREKNIKVKFICLAGVITGTLILLLGK</sequence>
<dbReference type="EMBL" id="BDCR01000003">
    <property type="protein sequence ID" value="GAT63087.1"/>
    <property type="molecule type" value="Genomic_DNA"/>
</dbReference>
<proteinExistence type="predicted"/>
<evidence type="ECO:0000259" key="2">
    <source>
        <dbReference type="Pfam" id="PF00892"/>
    </source>
</evidence>
<feature type="domain" description="EamA" evidence="2">
    <location>
        <begin position="158"/>
        <end position="295"/>
    </location>
</feature>
<feature type="domain" description="EamA" evidence="2">
    <location>
        <begin position="2"/>
        <end position="144"/>
    </location>
</feature>
<feature type="transmembrane region" description="Helical" evidence="1">
    <location>
        <begin position="248"/>
        <end position="272"/>
    </location>
</feature>
<gene>
    <name evidence="3" type="ORF">PJIAN_3399</name>
</gene>
<dbReference type="InterPro" id="IPR037185">
    <property type="entry name" value="EmrE-like"/>
</dbReference>
<protein>
    <recommendedName>
        <fullName evidence="2">EamA domain-containing protein</fullName>
    </recommendedName>
</protein>
<evidence type="ECO:0000313" key="4">
    <source>
        <dbReference type="Proteomes" id="UP000076586"/>
    </source>
</evidence>
<dbReference type="STRING" id="681398.PJIAN_3399"/>
<dbReference type="OrthoDB" id="1003630at2"/>